<dbReference type="OrthoDB" id="9785907at2"/>
<reference evidence="3" key="1">
    <citation type="submission" date="2016-10" db="EMBL/GenBank/DDBJ databases">
        <authorList>
            <person name="Varghese N."/>
            <person name="Submissions S."/>
        </authorList>
    </citation>
    <scope>NUCLEOTIDE SEQUENCE [LARGE SCALE GENOMIC DNA]</scope>
    <source>
        <strain evidence="3">DSM 46732</strain>
    </source>
</reference>
<dbReference type="SUPFAM" id="SSF51658">
    <property type="entry name" value="Xylose isomerase-like"/>
    <property type="match status" value="1"/>
</dbReference>
<dbReference type="NCBIfam" id="NF035939">
    <property type="entry name" value="TIM_EboE"/>
    <property type="match status" value="1"/>
</dbReference>
<organism evidence="2 3">
    <name type="scientific">Actinopolyspora xinjiangensis</name>
    <dbReference type="NCBI Taxonomy" id="405564"/>
    <lineage>
        <taxon>Bacteria</taxon>
        <taxon>Bacillati</taxon>
        <taxon>Actinomycetota</taxon>
        <taxon>Actinomycetes</taxon>
        <taxon>Actinopolysporales</taxon>
        <taxon>Actinopolysporaceae</taxon>
        <taxon>Actinopolyspora</taxon>
    </lineage>
</organism>
<evidence type="ECO:0000259" key="1">
    <source>
        <dbReference type="Pfam" id="PF01261"/>
    </source>
</evidence>
<dbReference type="Pfam" id="PF01261">
    <property type="entry name" value="AP_endonuc_2"/>
    <property type="match status" value="1"/>
</dbReference>
<dbReference type="Proteomes" id="UP000199497">
    <property type="component" value="Unassembled WGS sequence"/>
</dbReference>
<dbReference type="AlphaFoldDB" id="A0A1H0RPK4"/>
<dbReference type="GO" id="GO:0016853">
    <property type="term" value="F:isomerase activity"/>
    <property type="evidence" value="ECO:0007669"/>
    <property type="project" value="UniProtKB-KW"/>
</dbReference>
<keyword evidence="2" id="KW-0413">Isomerase</keyword>
<proteinExistence type="predicted"/>
<evidence type="ECO:0000313" key="3">
    <source>
        <dbReference type="Proteomes" id="UP000199497"/>
    </source>
</evidence>
<gene>
    <name evidence="2" type="ORF">SAMN04487905_103177</name>
</gene>
<protein>
    <submittedName>
        <fullName evidence="2">Sugar phosphate isomerase/epimerase</fullName>
    </submittedName>
</protein>
<dbReference type="InterPro" id="IPR013022">
    <property type="entry name" value="Xyl_isomerase-like_TIM-brl"/>
</dbReference>
<evidence type="ECO:0000313" key="2">
    <source>
        <dbReference type="EMBL" id="SDP31452.1"/>
    </source>
</evidence>
<dbReference type="EMBL" id="FNJR01000003">
    <property type="protein sequence ID" value="SDP31452.1"/>
    <property type="molecule type" value="Genomic_DNA"/>
</dbReference>
<name>A0A1H0RPK4_9ACTN</name>
<sequence>MRFRHRDGTTIHLSYCTNVHPAEDIDGIVAQFDRYAVPIRRRLGVDRLGLGLWLARDVATALVQDETALARLRAELTARGLEVVTLNGFPYRGFQRAVVKHAVYRPDWSERARLEYTIDLAKLLLALLPEDVDTGSVSTLPLGWGAWWSEEHHARALAQLTELTDTLSLLTAREGRSVLVGLEPEPGCVLETTAQAVSALSGTDTEHLGVCLDACHLAVAFEEPERAVTRLREAGLPVVKTQASCALRIDEPRDQRALEELEAFVEPRFLHQTQQSGDGVRRAVDDLEHALSGELSGEREWRVHFHTPLHTAPSSPLRGTHEELAATLRALLGEATAHTRHVEVETYTWNVLPRSDGHSEDVGAGIAAELEWTRRQLLELGLTEEGR</sequence>
<keyword evidence="3" id="KW-1185">Reference proteome</keyword>
<feature type="domain" description="Xylose isomerase-like TIM barrel" evidence="1">
    <location>
        <begin position="57"/>
        <end position="228"/>
    </location>
</feature>
<dbReference type="Gene3D" id="3.20.20.150">
    <property type="entry name" value="Divalent-metal-dependent TIM barrel enzymes"/>
    <property type="match status" value="1"/>
</dbReference>
<accession>A0A1H0RPK4</accession>
<dbReference type="RefSeq" id="WP_092598924.1">
    <property type="nucleotide sequence ID" value="NZ_FNJR01000003.1"/>
</dbReference>
<dbReference type="STRING" id="405564.SAMN04487905_103177"/>
<dbReference type="InterPro" id="IPR036237">
    <property type="entry name" value="Xyl_isomerase-like_sf"/>
</dbReference>